<dbReference type="GO" id="GO:0009654">
    <property type="term" value="C:photosystem II oxygen evolving complex"/>
    <property type="evidence" value="ECO:0007669"/>
    <property type="project" value="InterPro"/>
</dbReference>
<dbReference type="PROSITE" id="PS51318">
    <property type="entry name" value="TAT"/>
    <property type="match status" value="1"/>
</dbReference>
<dbReference type="Gene3D" id="3.40.1000.10">
    <property type="entry name" value="Mog1/PsbP, alpha/beta/alpha sandwich"/>
    <property type="match status" value="1"/>
</dbReference>
<reference evidence="3 4" key="1">
    <citation type="journal article" date="2018" name="Sci. Rep.">
        <title>Raphidocelis subcapitata (=Pseudokirchneriella subcapitata) provides an insight into genome evolution and environmental adaptations in the Sphaeropleales.</title>
        <authorList>
            <person name="Suzuki S."/>
            <person name="Yamaguchi H."/>
            <person name="Nakajima N."/>
            <person name="Kawachi M."/>
        </authorList>
    </citation>
    <scope>NUCLEOTIDE SEQUENCE [LARGE SCALE GENOMIC DNA]</scope>
    <source>
        <strain evidence="3 4">NIES-35</strain>
    </source>
</reference>
<feature type="compositionally biased region" description="Low complexity" evidence="1">
    <location>
        <begin position="42"/>
        <end position="57"/>
    </location>
</feature>
<dbReference type="InParanoid" id="A0A2V0PFQ6"/>
<dbReference type="InterPro" id="IPR002683">
    <property type="entry name" value="PsbP_C"/>
</dbReference>
<feature type="compositionally biased region" description="Low complexity" evidence="1">
    <location>
        <begin position="10"/>
        <end position="33"/>
    </location>
</feature>
<dbReference type="PANTHER" id="PTHR31407:SF18">
    <property type="entry name" value="PSBP DOMAIN-CONTAINING PROTEIN 6, CHLOROPLASTIC"/>
    <property type="match status" value="1"/>
</dbReference>
<gene>
    <name evidence="3" type="ORF">Rsub_08852</name>
</gene>
<evidence type="ECO:0000256" key="1">
    <source>
        <dbReference type="SAM" id="MobiDB-lite"/>
    </source>
</evidence>
<comment type="caution">
    <text evidence="3">The sequence shown here is derived from an EMBL/GenBank/DDBJ whole genome shotgun (WGS) entry which is preliminary data.</text>
</comment>
<dbReference type="GO" id="GO:0019898">
    <property type="term" value="C:extrinsic component of membrane"/>
    <property type="evidence" value="ECO:0007669"/>
    <property type="project" value="InterPro"/>
</dbReference>
<sequence length="297" mass="31244">MQQLGAQTGGAVRAAARPQQARTACAAATGAARSQPERAAPQQQKQQQQRQQQQQQQLPAASRRHLLAAAAAAAALPAAAQLLAPGAAAAAAAAAAGKLEGTQVGSYLPPAGVEDFVLFVPDSKKTPAIRAGTVTPGAPYRFAMPPTWREAKVANILSGNYCQPRCAEPWIEVIFEGEAEGKAQVILAPLVRLTNRKGVKIEDIGPPEGIITSLGPFITGTYLDEEDIVSASSAPRDDGLTYYSYELNAAYGTNGPHTVSACTVKGDLALLFVVSANEKQWARNEGTLRKMVETFRA</sequence>
<protein>
    <recommendedName>
        <fullName evidence="2">PsbP C-terminal domain-containing protein</fullName>
    </recommendedName>
</protein>
<dbReference type="STRING" id="307507.A0A2V0PFQ6"/>
<dbReference type="InterPro" id="IPR016123">
    <property type="entry name" value="Mog1/PsbP_a/b/a-sand"/>
</dbReference>
<dbReference type="Pfam" id="PF01789">
    <property type="entry name" value="PsbP"/>
    <property type="match status" value="1"/>
</dbReference>
<accession>A0A2V0PFQ6</accession>
<dbReference type="Proteomes" id="UP000247498">
    <property type="component" value="Unassembled WGS sequence"/>
</dbReference>
<dbReference type="GO" id="GO:0005509">
    <property type="term" value="F:calcium ion binding"/>
    <property type="evidence" value="ECO:0007669"/>
    <property type="project" value="InterPro"/>
</dbReference>
<organism evidence="3 4">
    <name type="scientific">Raphidocelis subcapitata</name>
    <dbReference type="NCBI Taxonomy" id="307507"/>
    <lineage>
        <taxon>Eukaryota</taxon>
        <taxon>Viridiplantae</taxon>
        <taxon>Chlorophyta</taxon>
        <taxon>core chlorophytes</taxon>
        <taxon>Chlorophyceae</taxon>
        <taxon>CS clade</taxon>
        <taxon>Sphaeropleales</taxon>
        <taxon>Selenastraceae</taxon>
        <taxon>Raphidocelis</taxon>
    </lineage>
</organism>
<dbReference type="OrthoDB" id="512438at2759"/>
<dbReference type="PANTHER" id="PTHR31407">
    <property type="match status" value="1"/>
</dbReference>
<name>A0A2V0PFQ6_9CHLO</name>
<dbReference type="AlphaFoldDB" id="A0A2V0PFQ6"/>
<evidence type="ECO:0000313" key="4">
    <source>
        <dbReference type="Proteomes" id="UP000247498"/>
    </source>
</evidence>
<keyword evidence="4" id="KW-1185">Reference proteome</keyword>
<dbReference type="InterPro" id="IPR006311">
    <property type="entry name" value="TAT_signal"/>
</dbReference>
<proteinExistence type="predicted"/>
<dbReference type="FunCoup" id="A0A2V0PFQ6">
    <property type="interactions" value="657"/>
</dbReference>
<dbReference type="EMBL" id="BDRX01000073">
    <property type="protein sequence ID" value="GBF96037.1"/>
    <property type="molecule type" value="Genomic_DNA"/>
</dbReference>
<feature type="region of interest" description="Disordered" evidence="1">
    <location>
        <begin position="1"/>
        <end position="62"/>
    </location>
</feature>
<feature type="domain" description="PsbP C-terminal" evidence="2">
    <location>
        <begin position="140"/>
        <end position="296"/>
    </location>
</feature>
<dbReference type="GO" id="GO:0015979">
    <property type="term" value="P:photosynthesis"/>
    <property type="evidence" value="ECO:0007669"/>
    <property type="project" value="InterPro"/>
</dbReference>
<evidence type="ECO:0000259" key="2">
    <source>
        <dbReference type="Pfam" id="PF01789"/>
    </source>
</evidence>
<dbReference type="SUPFAM" id="SSF55724">
    <property type="entry name" value="Mog1p/PsbP-like"/>
    <property type="match status" value="1"/>
</dbReference>
<evidence type="ECO:0000313" key="3">
    <source>
        <dbReference type="EMBL" id="GBF96037.1"/>
    </source>
</evidence>